<name>A0ABR3NEC3_9TELE</name>
<accession>A0ABR3NEC3</accession>
<dbReference type="EMBL" id="JAYMGO010000005">
    <property type="protein sequence ID" value="KAL1275197.1"/>
    <property type="molecule type" value="Genomic_DNA"/>
</dbReference>
<evidence type="ECO:0000256" key="1">
    <source>
        <dbReference type="SAM" id="SignalP"/>
    </source>
</evidence>
<proteinExistence type="predicted"/>
<protein>
    <submittedName>
        <fullName evidence="2">Uncharacterized protein</fullName>
    </submittedName>
</protein>
<gene>
    <name evidence="2" type="ORF">QQF64_028011</name>
</gene>
<organism evidence="2 3">
    <name type="scientific">Cirrhinus molitorella</name>
    <name type="common">mud carp</name>
    <dbReference type="NCBI Taxonomy" id="172907"/>
    <lineage>
        <taxon>Eukaryota</taxon>
        <taxon>Metazoa</taxon>
        <taxon>Chordata</taxon>
        <taxon>Craniata</taxon>
        <taxon>Vertebrata</taxon>
        <taxon>Euteleostomi</taxon>
        <taxon>Actinopterygii</taxon>
        <taxon>Neopterygii</taxon>
        <taxon>Teleostei</taxon>
        <taxon>Ostariophysi</taxon>
        <taxon>Cypriniformes</taxon>
        <taxon>Cyprinidae</taxon>
        <taxon>Labeoninae</taxon>
        <taxon>Labeonini</taxon>
        <taxon>Cirrhinus</taxon>
    </lineage>
</organism>
<keyword evidence="1" id="KW-0732">Signal</keyword>
<dbReference type="Proteomes" id="UP001558613">
    <property type="component" value="Unassembled WGS sequence"/>
</dbReference>
<feature type="chain" id="PRO_5045087828" evidence="1">
    <location>
        <begin position="23"/>
        <end position="81"/>
    </location>
</feature>
<evidence type="ECO:0000313" key="2">
    <source>
        <dbReference type="EMBL" id="KAL1275197.1"/>
    </source>
</evidence>
<evidence type="ECO:0000313" key="3">
    <source>
        <dbReference type="Proteomes" id="UP001558613"/>
    </source>
</evidence>
<comment type="caution">
    <text evidence="2">The sequence shown here is derived from an EMBL/GenBank/DDBJ whole genome shotgun (WGS) entry which is preliminary data.</text>
</comment>
<feature type="signal peptide" evidence="1">
    <location>
        <begin position="1"/>
        <end position="22"/>
    </location>
</feature>
<sequence length="81" mass="8979">MYMGVNLCLLNLTITLPSEVITEGVVSITDHQLQHPKAEKKRFPCVCIYCGQNDVLCCLCNLFPVGSCFCPDFPSAYSLCE</sequence>
<keyword evidence="3" id="KW-1185">Reference proteome</keyword>
<reference evidence="2 3" key="1">
    <citation type="submission" date="2023-09" db="EMBL/GenBank/DDBJ databases">
        <authorList>
            <person name="Wang M."/>
        </authorList>
    </citation>
    <scope>NUCLEOTIDE SEQUENCE [LARGE SCALE GENOMIC DNA]</scope>
    <source>
        <strain evidence="2">GT-2023</strain>
        <tissue evidence="2">Liver</tissue>
    </source>
</reference>